<reference evidence="1 4" key="1">
    <citation type="submission" date="2014-10" db="EMBL/GenBank/DDBJ databases">
        <title>Complete genome sequence of Parvimonas micra KCOM 1535 (= ChDC B708).</title>
        <authorList>
            <person name="Kook J.-K."/>
            <person name="Park S.-N."/>
            <person name="Lim Y.K."/>
            <person name="Roh H."/>
        </authorList>
    </citation>
    <scope>NUCLEOTIDE SEQUENCE [LARGE SCALE GENOMIC DNA]</scope>
    <source>
        <strain evidence="1">KCOM 1535</strain>
        <strain evidence="4">KCOM 1535 / ChDC B708</strain>
    </source>
</reference>
<dbReference type="KEGG" id="pmic:NW74_01990"/>
<gene>
    <name evidence="3" type="ORF">NM222_06035</name>
    <name evidence="2" type="ORF">NND69_05805</name>
    <name evidence="1" type="ORF">NW74_01990</name>
</gene>
<dbReference type="EMBL" id="CP101412">
    <property type="protein sequence ID" value="WBB30527.1"/>
    <property type="molecule type" value="Genomic_DNA"/>
</dbReference>
<reference evidence="2" key="2">
    <citation type="submission" date="2022-07" db="EMBL/GenBank/DDBJ databases">
        <title>Parvimonas micra travels from the subgingival sulcus of the human oral cavity to the colorectal adenocarcinoma.</title>
        <authorList>
            <person name="Conde-Perez K."/>
            <person name="Buetas E."/>
            <person name="Aja-Macaya P."/>
            <person name="Martin-De Arribas E."/>
            <person name="Iglesias-Corras I."/>
            <person name="Trigo-Tasende N."/>
            <person name="Nasser-Ali M."/>
            <person name="Estevez L.S."/>
            <person name="Rumbo-Feal S."/>
            <person name="Otero-Alen B."/>
            <person name="Noguera J.F."/>
            <person name="Concha A."/>
            <person name="Pardinas-Lopez S."/>
            <person name="Carda-Dieguez M."/>
            <person name="Gomez-Randulfe I."/>
            <person name="Martinez-Lago N."/>
            <person name="Ladra S."/>
            <person name="Aparicio L.A."/>
            <person name="Bou G."/>
            <person name="Mira A."/>
            <person name="Vallejo J.A."/>
            <person name="Poza M."/>
        </authorList>
    </citation>
    <scope>NUCLEOTIDE SEQUENCE</scope>
    <source>
        <strain evidence="3">PM102KC-G-1</strain>
        <strain evidence="2">PM79KC-AC-4</strain>
    </source>
</reference>
<dbReference type="Proteomes" id="UP001141458">
    <property type="component" value="Unassembled WGS sequence"/>
</dbReference>
<evidence type="ECO:0000313" key="2">
    <source>
        <dbReference type="EMBL" id="MCZ7407869.1"/>
    </source>
</evidence>
<dbReference type="Proteomes" id="UP001210690">
    <property type="component" value="Chromosome"/>
</dbReference>
<sequence>MIKQIELNLETIESMLYLWTALAEKEKVAESFFVDVAKQYPLKAIMNKDFNEESVRKVLSAIQNRELLSGASKEEKRFWNNNMWMMEDLELPKLMAKPIKVLNVNHLIDELNKEFPNNDKEILKVYIAPLHMDDYYIVDGNLIINFFRIMLPDGENAFIDGQPIDEYIHDKLKEVLK</sequence>
<evidence type="ECO:0000313" key="1">
    <source>
        <dbReference type="EMBL" id="AIZ36208.1"/>
    </source>
</evidence>
<dbReference type="AlphaFoldDB" id="A0A0B4S0A7"/>
<organism evidence="1 4">
    <name type="scientific">Parvimonas micra</name>
    <dbReference type="NCBI Taxonomy" id="33033"/>
    <lineage>
        <taxon>Bacteria</taxon>
        <taxon>Bacillati</taxon>
        <taxon>Bacillota</taxon>
        <taxon>Tissierellia</taxon>
        <taxon>Tissierellales</taxon>
        <taxon>Peptoniphilaceae</taxon>
        <taxon>Parvimonas</taxon>
    </lineage>
</organism>
<dbReference type="RefSeq" id="WP_004832241.1">
    <property type="nucleotide sequence ID" value="NZ_BHYQ01000001.1"/>
</dbReference>
<evidence type="ECO:0000313" key="4">
    <source>
        <dbReference type="Proteomes" id="UP000031386"/>
    </source>
</evidence>
<dbReference type="OrthoDB" id="362018at2"/>
<proteinExistence type="predicted"/>
<dbReference type="Proteomes" id="UP000031386">
    <property type="component" value="Chromosome"/>
</dbReference>
<dbReference type="EMBL" id="JANDZV010000004">
    <property type="protein sequence ID" value="MCZ7407869.1"/>
    <property type="molecule type" value="Genomic_DNA"/>
</dbReference>
<accession>A0A0B4S0A7</accession>
<dbReference type="GeneID" id="93384470"/>
<dbReference type="EMBL" id="CP009761">
    <property type="protein sequence ID" value="AIZ36208.1"/>
    <property type="molecule type" value="Genomic_DNA"/>
</dbReference>
<name>A0A0B4S0A7_9FIRM</name>
<keyword evidence="4" id="KW-1185">Reference proteome</keyword>
<evidence type="ECO:0000313" key="3">
    <source>
        <dbReference type="EMBL" id="WBB30527.1"/>
    </source>
</evidence>
<protein>
    <submittedName>
        <fullName evidence="1">Uncharacterized protein</fullName>
    </submittedName>
</protein>